<dbReference type="OrthoDB" id="9805406at2"/>
<feature type="binding site" evidence="1">
    <location>
        <position position="175"/>
    </location>
    <ligand>
        <name>Mn(2+)</name>
        <dbReference type="ChEBI" id="CHEBI:29035"/>
        <label>1</label>
    </ligand>
</feature>
<dbReference type="PANTHER" id="PTHR11358:SF41">
    <property type="entry name" value="ARGINASE"/>
    <property type="match status" value="1"/>
</dbReference>
<proteinExistence type="inferred from homology"/>
<comment type="caution">
    <text evidence="3">The sequence shown here is derived from an EMBL/GenBank/DDBJ whole genome shotgun (WGS) entry which is preliminary data.</text>
</comment>
<dbReference type="STRING" id="545697.HMPREF0216_00818"/>
<dbReference type="SUPFAM" id="SSF52768">
    <property type="entry name" value="Arginase/deacetylase"/>
    <property type="match status" value="1"/>
</dbReference>
<evidence type="ECO:0000256" key="1">
    <source>
        <dbReference type="PIRSR" id="PIRSR036979-1"/>
    </source>
</evidence>
<feature type="binding site" evidence="1">
    <location>
        <position position="88"/>
    </location>
    <ligand>
        <name>Mn(2+)</name>
        <dbReference type="ChEBI" id="CHEBI:29035"/>
        <label>1</label>
    </ligand>
</feature>
<dbReference type="RefSeq" id="WP_005211305.1">
    <property type="nucleotide sequence ID" value="NZ_KB291616.1"/>
</dbReference>
<dbReference type="Proteomes" id="UP000010420">
    <property type="component" value="Unassembled WGS sequence"/>
</dbReference>
<dbReference type="PIRSF" id="PIRSF036979">
    <property type="entry name" value="Arginase"/>
    <property type="match status" value="1"/>
</dbReference>
<dbReference type="PATRIC" id="fig|545697.3.peg.805"/>
<evidence type="ECO:0000313" key="4">
    <source>
        <dbReference type="Proteomes" id="UP000010420"/>
    </source>
</evidence>
<evidence type="ECO:0008006" key="5">
    <source>
        <dbReference type="Google" id="ProtNLM"/>
    </source>
</evidence>
<evidence type="ECO:0000313" key="3">
    <source>
        <dbReference type="EMBL" id="EKY28467.1"/>
    </source>
</evidence>
<dbReference type="PANTHER" id="PTHR11358">
    <property type="entry name" value="ARGINASE/AGMATINASE"/>
    <property type="match status" value="1"/>
</dbReference>
<dbReference type="GO" id="GO:0008783">
    <property type="term" value="F:agmatinase activity"/>
    <property type="evidence" value="ECO:0007669"/>
    <property type="project" value="TreeGrafter"/>
</dbReference>
<keyword evidence="1" id="KW-0479">Metal-binding</keyword>
<keyword evidence="4" id="KW-1185">Reference proteome</keyword>
<dbReference type="HOGENOM" id="CLU_066809_1_0_9"/>
<reference evidence="3 4" key="1">
    <citation type="submission" date="2012-05" db="EMBL/GenBank/DDBJ databases">
        <authorList>
            <person name="Weinstock G."/>
            <person name="Sodergren E."/>
            <person name="Lobos E.A."/>
            <person name="Fulton L."/>
            <person name="Fulton R."/>
            <person name="Courtney L."/>
            <person name="Fronick C."/>
            <person name="O'Laughlin M."/>
            <person name="Godfrey J."/>
            <person name="Wilson R.M."/>
            <person name="Miner T."/>
            <person name="Farmer C."/>
            <person name="Delehaunty K."/>
            <person name="Cordes M."/>
            <person name="Minx P."/>
            <person name="Tomlinson C."/>
            <person name="Chen J."/>
            <person name="Wollam A."/>
            <person name="Pepin K.H."/>
            <person name="Bhonagiri V."/>
            <person name="Zhang X."/>
            <person name="Suruliraj S."/>
            <person name="Warren W."/>
            <person name="Mitreva M."/>
            <person name="Mardis E.R."/>
            <person name="Wilson R.K."/>
        </authorList>
    </citation>
    <scope>NUCLEOTIDE SEQUENCE [LARGE SCALE GENOMIC DNA]</scope>
    <source>
        <strain evidence="3 4">DSM 1785</strain>
    </source>
</reference>
<feature type="binding site" evidence="1">
    <location>
        <position position="90"/>
    </location>
    <ligand>
        <name>Mn(2+)</name>
        <dbReference type="ChEBI" id="CHEBI:29035"/>
        <label>1</label>
    </ligand>
</feature>
<dbReference type="GO" id="GO:0046872">
    <property type="term" value="F:metal ion binding"/>
    <property type="evidence" value="ECO:0007669"/>
    <property type="project" value="UniProtKB-KW"/>
</dbReference>
<sequence>MKDLVIMNFSRIYEHESFFKNKEYQWIDCTKINGTTGYCDKVAFNTLKEKINNISPEGIHFIDSGSYHYITTLWTSKIKKEFVLVVFDHHCDMLKPMFGDILSCGSWIMNTLDYNNYLKKVVLVGLSKEQKEMIPSEYLNKIFCICDYDLLNMTELDILNIIGKKYPVYISIDKDVLNKSIINTSWEQGSMDLDNLMNIISIIIKNQIVIGLDICGESDFIKVKDIKTSDYINKKLLNLLFKEL</sequence>
<dbReference type="EMBL" id="AMEZ01000024">
    <property type="protein sequence ID" value="EKY28467.1"/>
    <property type="molecule type" value="Genomic_DNA"/>
</dbReference>
<dbReference type="AlphaFoldDB" id="L1QLL5"/>
<dbReference type="Pfam" id="PF00491">
    <property type="entry name" value="Arginase"/>
    <property type="match status" value="1"/>
</dbReference>
<organism evidence="3 4">
    <name type="scientific">Clostridium celatum DSM 1785</name>
    <dbReference type="NCBI Taxonomy" id="545697"/>
    <lineage>
        <taxon>Bacteria</taxon>
        <taxon>Bacillati</taxon>
        <taxon>Bacillota</taxon>
        <taxon>Clostridia</taxon>
        <taxon>Eubacteriales</taxon>
        <taxon>Clostridiaceae</taxon>
        <taxon>Clostridium</taxon>
    </lineage>
</organism>
<feature type="binding site" evidence="1">
    <location>
        <position position="68"/>
    </location>
    <ligand>
        <name>Mn(2+)</name>
        <dbReference type="ChEBI" id="CHEBI:29035"/>
        <label>1</label>
    </ligand>
</feature>
<evidence type="ECO:0000256" key="2">
    <source>
        <dbReference type="PROSITE-ProRule" id="PRU00742"/>
    </source>
</evidence>
<gene>
    <name evidence="3" type="ORF">HMPREF0216_00818</name>
</gene>
<dbReference type="Gene3D" id="3.40.800.10">
    <property type="entry name" value="Ureohydrolase domain"/>
    <property type="match status" value="1"/>
</dbReference>
<dbReference type="InterPro" id="IPR006035">
    <property type="entry name" value="Ureohydrolase"/>
</dbReference>
<dbReference type="eggNOG" id="COG0010">
    <property type="taxonomic scope" value="Bacteria"/>
</dbReference>
<comment type="similarity">
    <text evidence="2">Belongs to the arginase family.</text>
</comment>
<comment type="cofactor">
    <cofactor evidence="1">
        <name>Mn(2+)</name>
        <dbReference type="ChEBI" id="CHEBI:29035"/>
    </cofactor>
    <text evidence="1">Binds 2 manganese ions per subunit.</text>
</comment>
<feature type="binding site" evidence="1">
    <location>
        <position position="173"/>
    </location>
    <ligand>
        <name>Mn(2+)</name>
        <dbReference type="ChEBI" id="CHEBI:29035"/>
        <label>1</label>
    </ligand>
</feature>
<accession>L1QLL5</accession>
<feature type="binding site" evidence="1">
    <location>
        <position position="92"/>
    </location>
    <ligand>
        <name>Mn(2+)</name>
        <dbReference type="ChEBI" id="CHEBI:29035"/>
        <label>1</label>
    </ligand>
</feature>
<keyword evidence="1" id="KW-0464">Manganese</keyword>
<dbReference type="PROSITE" id="PS51409">
    <property type="entry name" value="ARGINASE_2"/>
    <property type="match status" value="1"/>
</dbReference>
<protein>
    <recommendedName>
        <fullName evidence="5">Arginase family protein</fullName>
    </recommendedName>
</protein>
<name>L1QLL5_9CLOT</name>
<dbReference type="GO" id="GO:0033389">
    <property type="term" value="P:putrescine biosynthetic process from arginine, via agmatine"/>
    <property type="evidence" value="ECO:0007669"/>
    <property type="project" value="TreeGrafter"/>
</dbReference>
<dbReference type="InterPro" id="IPR023696">
    <property type="entry name" value="Ureohydrolase_dom_sf"/>
</dbReference>